<evidence type="ECO:0000313" key="2">
    <source>
        <dbReference type="Proteomes" id="UP000805193"/>
    </source>
</evidence>
<proteinExistence type="predicted"/>
<comment type="caution">
    <text evidence="1">The sequence shown here is derived from an EMBL/GenBank/DDBJ whole genome shotgun (WGS) entry which is preliminary data.</text>
</comment>
<dbReference type="Proteomes" id="UP000805193">
    <property type="component" value="Unassembled WGS sequence"/>
</dbReference>
<accession>A0AC60NZN6</accession>
<dbReference type="EMBL" id="JABSTQ010011334">
    <property type="protein sequence ID" value="KAG0412609.1"/>
    <property type="molecule type" value="Genomic_DNA"/>
</dbReference>
<gene>
    <name evidence="1" type="ORF">HPB47_010250</name>
</gene>
<protein>
    <submittedName>
        <fullName evidence="1">Uncharacterized protein</fullName>
    </submittedName>
</protein>
<sequence length="123" mass="13017">MRRERGTHRNFSRSVALLVSVSWLTLTGIAPARVSASDAVARARAARPRFIAALPHGPLLAAAPHQRRDRDAGACDARADGLPSPGIFRTDGEEGAGRFRGNLANTAKCDCLNESIIASKGVT</sequence>
<keyword evidence="2" id="KW-1185">Reference proteome</keyword>
<evidence type="ECO:0000313" key="1">
    <source>
        <dbReference type="EMBL" id="KAG0412609.1"/>
    </source>
</evidence>
<organism evidence="1 2">
    <name type="scientific">Ixodes persulcatus</name>
    <name type="common">Taiga tick</name>
    <dbReference type="NCBI Taxonomy" id="34615"/>
    <lineage>
        <taxon>Eukaryota</taxon>
        <taxon>Metazoa</taxon>
        <taxon>Ecdysozoa</taxon>
        <taxon>Arthropoda</taxon>
        <taxon>Chelicerata</taxon>
        <taxon>Arachnida</taxon>
        <taxon>Acari</taxon>
        <taxon>Parasitiformes</taxon>
        <taxon>Ixodida</taxon>
        <taxon>Ixodoidea</taxon>
        <taxon>Ixodidae</taxon>
        <taxon>Ixodinae</taxon>
        <taxon>Ixodes</taxon>
    </lineage>
</organism>
<name>A0AC60NZN6_IXOPE</name>
<reference evidence="1 2" key="1">
    <citation type="journal article" date="2020" name="Cell">
        <title>Large-Scale Comparative Analyses of Tick Genomes Elucidate Their Genetic Diversity and Vector Capacities.</title>
        <authorList>
            <consortium name="Tick Genome and Microbiome Consortium (TIGMIC)"/>
            <person name="Jia N."/>
            <person name="Wang J."/>
            <person name="Shi W."/>
            <person name="Du L."/>
            <person name="Sun Y."/>
            <person name="Zhan W."/>
            <person name="Jiang J.F."/>
            <person name="Wang Q."/>
            <person name="Zhang B."/>
            <person name="Ji P."/>
            <person name="Bell-Sakyi L."/>
            <person name="Cui X.M."/>
            <person name="Yuan T.T."/>
            <person name="Jiang B.G."/>
            <person name="Yang W.F."/>
            <person name="Lam T.T."/>
            <person name="Chang Q.C."/>
            <person name="Ding S.J."/>
            <person name="Wang X.J."/>
            <person name="Zhu J.G."/>
            <person name="Ruan X.D."/>
            <person name="Zhao L."/>
            <person name="Wei J.T."/>
            <person name="Ye R.Z."/>
            <person name="Que T.C."/>
            <person name="Du C.H."/>
            <person name="Zhou Y.H."/>
            <person name="Cheng J.X."/>
            <person name="Dai P.F."/>
            <person name="Guo W.B."/>
            <person name="Han X.H."/>
            <person name="Huang E.J."/>
            <person name="Li L.F."/>
            <person name="Wei W."/>
            <person name="Gao Y.C."/>
            <person name="Liu J.Z."/>
            <person name="Shao H.Z."/>
            <person name="Wang X."/>
            <person name="Wang C.C."/>
            <person name="Yang T.C."/>
            <person name="Huo Q.B."/>
            <person name="Li W."/>
            <person name="Chen H.Y."/>
            <person name="Chen S.E."/>
            <person name="Zhou L.G."/>
            <person name="Ni X.B."/>
            <person name="Tian J.H."/>
            <person name="Sheng Y."/>
            <person name="Liu T."/>
            <person name="Pan Y.S."/>
            <person name="Xia L.Y."/>
            <person name="Li J."/>
            <person name="Zhao F."/>
            <person name="Cao W.C."/>
        </authorList>
    </citation>
    <scope>NUCLEOTIDE SEQUENCE [LARGE SCALE GENOMIC DNA]</scope>
    <source>
        <strain evidence="1">Iper-2018</strain>
    </source>
</reference>